<feature type="domain" description="GFO/IDH/MocA-like oxidoreductase" evidence="2">
    <location>
        <begin position="132"/>
        <end position="259"/>
    </location>
</feature>
<dbReference type="InterPro" id="IPR000683">
    <property type="entry name" value="Gfo/Idh/MocA-like_OxRdtase_N"/>
</dbReference>
<dbReference type="Gene3D" id="3.30.360.10">
    <property type="entry name" value="Dihydrodipicolinate Reductase, domain 2"/>
    <property type="match status" value="1"/>
</dbReference>
<evidence type="ECO:0000313" key="4">
    <source>
        <dbReference type="Proteomes" id="UP000569914"/>
    </source>
</evidence>
<evidence type="ECO:0000259" key="2">
    <source>
        <dbReference type="Pfam" id="PF22725"/>
    </source>
</evidence>
<sequence>MKIAMMSFAHLHAVSYVHALKRLGIEVIASDPDHGTRPAGEVGGADLAAQLGVPYFDDYQTLLAERPDGVIICSENAKHRELTELAAAAGAHVMSEKPIATSTADARAMIDACAAAGVNLMVAYPVRFSSAFAATKAAYASGSLGQVLSVTGTNNGRIPLDARSWFVDPALAGGGSLADHTVHVADLLDSLFDGTRAAEVYASVNKILHADKVEVETAGLVSIRYANGVLATIDCSWSKPPNYPTWGGLTLQLVGTGGIADMDAFNSRVDGFSEADRKPLWLAYGGDADTALVAEFVDSITTGRRPQPDGEAGLRSLEIVEAAYQSVRSGEPVVIN</sequence>
<evidence type="ECO:0000313" key="3">
    <source>
        <dbReference type="EMBL" id="NYE74062.1"/>
    </source>
</evidence>
<gene>
    <name evidence="3" type="ORF">BKA15_005391</name>
</gene>
<dbReference type="PANTHER" id="PTHR43377:SF1">
    <property type="entry name" value="BILIVERDIN REDUCTASE A"/>
    <property type="match status" value="1"/>
</dbReference>
<dbReference type="InterPro" id="IPR055170">
    <property type="entry name" value="GFO_IDH_MocA-like_dom"/>
</dbReference>
<dbReference type="GO" id="GO:0000166">
    <property type="term" value="F:nucleotide binding"/>
    <property type="evidence" value="ECO:0007669"/>
    <property type="project" value="InterPro"/>
</dbReference>
<dbReference type="EMBL" id="JACCBU010000001">
    <property type="protein sequence ID" value="NYE74062.1"/>
    <property type="molecule type" value="Genomic_DNA"/>
</dbReference>
<dbReference type="Gene3D" id="3.40.50.720">
    <property type="entry name" value="NAD(P)-binding Rossmann-like Domain"/>
    <property type="match status" value="1"/>
</dbReference>
<dbReference type="PANTHER" id="PTHR43377">
    <property type="entry name" value="BILIVERDIN REDUCTASE A"/>
    <property type="match status" value="1"/>
</dbReference>
<evidence type="ECO:0000259" key="1">
    <source>
        <dbReference type="Pfam" id="PF01408"/>
    </source>
</evidence>
<organism evidence="3 4">
    <name type="scientific">Microlunatus parietis</name>
    <dbReference type="NCBI Taxonomy" id="682979"/>
    <lineage>
        <taxon>Bacteria</taxon>
        <taxon>Bacillati</taxon>
        <taxon>Actinomycetota</taxon>
        <taxon>Actinomycetes</taxon>
        <taxon>Propionibacteriales</taxon>
        <taxon>Propionibacteriaceae</taxon>
        <taxon>Microlunatus</taxon>
    </lineage>
</organism>
<comment type="caution">
    <text evidence="3">The sequence shown here is derived from an EMBL/GenBank/DDBJ whole genome shotgun (WGS) entry which is preliminary data.</text>
</comment>
<protein>
    <submittedName>
        <fullName evidence="3">Putative dehydrogenase</fullName>
    </submittedName>
</protein>
<dbReference type="RefSeq" id="WP_179756093.1">
    <property type="nucleotide sequence ID" value="NZ_JACCBU010000001.1"/>
</dbReference>
<dbReference type="InterPro" id="IPR051450">
    <property type="entry name" value="Gfo/Idh/MocA_Oxidoreductases"/>
</dbReference>
<proteinExistence type="predicted"/>
<dbReference type="SUPFAM" id="SSF51735">
    <property type="entry name" value="NAD(P)-binding Rossmann-fold domains"/>
    <property type="match status" value="1"/>
</dbReference>
<dbReference type="Proteomes" id="UP000569914">
    <property type="component" value="Unassembled WGS sequence"/>
</dbReference>
<dbReference type="Pfam" id="PF22725">
    <property type="entry name" value="GFO_IDH_MocA_C3"/>
    <property type="match status" value="1"/>
</dbReference>
<dbReference type="Pfam" id="PF01408">
    <property type="entry name" value="GFO_IDH_MocA"/>
    <property type="match status" value="1"/>
</dbReference>
<dbReference type="SUPFAM" id="SSF55347">
    <property type="entry name" value="Glyceraldehyde-3-phosphate dehydrogenase-like, C-terminal domain"/>
    <property type="match status" value="1"/>
</dbReference>
<dbReference type="AlphaFoldDB" id="A0A7Y9ICB3"/>
<accession>A0A7Y9ICB3</accession>
<keyword evidence="4" id="KW-1185">Reference proteome</keyword>
<dbReference type="InterPro" id="IPR036291">
    <property type="entry name" value="NAD(P)-bd_dom_sf"/>
</dbReference>
<name>A0A7Y9ICB3_9ACTN</name>
<reference evidence="3 4" key="1">
    <citation type="submission" date="2020-07" db="EMBL/GenBank/DDBJ databases">
        <title>Sequencing the genomes of 1000 actinobacteria strains.</title>
        <authorList>
            <person name="Klenk H.-P."/>
        </authorList>
    </citation>
    <scope>NUCLEOTIDE SEQUENCE [LARGE SCALE GENOMIC DNA]</scope>
    <source>
        <strain evidence="3 4">DSM 22083</strain>
    </source>
</reference>
<feature type="domain" description="Gfo/Idh/MocA-like oxidoreductase N-terminal" evidence="1">
    <location>
        <begin position="45"/>
        <end position="124"/>
    </location>
</feature>